<feature type="domain" description="DUF6533" evidence="2">
    <location>
        <begin position="2"/>
        <end position="41"/>
    </location>
</feature>
<dbReference type="OrthoDB" id="2681239at2759"/>
<keyword evidence="1" id="KW-0812">Transmembrane</keyword>
<sequence>MATFWIYDYVCSIREEGIFLLYSRWNRVKFLYIVTRYVPFLLFVAHLYLNFVPDETSNTCQFVNNICSVFIPPGFFILRTCALWNNNKIVWVATLSTFA</sequence>
<evidence type="ECO:0000256" key="1">
    <source>
        <dbReference type="SAM" id="Phobius"/>
    </source>
</evidence>
<comment type="caution">
    <text evidence="3">The sequence shown here is derived from an EMBL/GenBank/DDBJ whole genome shotgun (WGS) entry which is preliminary data.</text>
</comment>
<reference evidence="3" key="1">
    <citation type="journal article" date="2020" name="New Phytol.">
        <title>Comparative genomics reveals dynamic genome evolution in host specialist ectomycorrhizal fungi.</title>
        <authorList>
            <person name="Lofgren L.A."/>
            <person name="Nguyen N.H."/>
            <person name="Vilgalys R."/>
            <person name="Ruytinx J."/>
            <person name="Liao H.L."/>
            <person name="Branco S."/>
            <person name="Kuo A."/>
            <person name="LaButti K."/>
            <person name="Lipzen A."/>
            <person name="Andreopoulos W."/>
            <person name="Pangilinan J."/>
            <person name="Riley R."/>
            <person name="Hundley H."/>
            <person name="Na H."/>
            <person name="Barry K."/>
            <person name="Grigoriev I.V."/>
            <person name="Stajich J.E."/>
            <person name="Kennedy P.G."/>
        </authorList>
    </citation>
    <scope>NUCLEOTIDE SEQUENCE</scope>
    <source>
        <strain evidence="3">MN1</strain>
    </source>
</reference>
<dbReference type="EMBL" id="JABBWG010000259">
    <property type="protein sequence ID" value="KAG1796496.1"/>
    <property type="molecule type" value="Genomic_DNA"/>
</dbReference>
<keyword evidence="1" id="KW-0472">Membrane</keyword>
<evidence type="ECO:0000313" key="3">
    <source>
        <dbReference type="EMBL" id="KAG1796496.1"/>
    </source>
</evidence>
<evidence type="ECO:0000313" key="4">
    <source>
        <dbReference type="Proteomes" id="UP000807769"/>
    </source>
</evidence>
<evidence type="ECO:0000259" key="2">
    <source>
        <dbReference type="Pfam" id="PF20151"/>
    </source>
</evidence>
<gene>
    <name evidence="3" type="ORF">BJ212DRAFT_1408256</name>
</gene>
<accession>A0A9P7AYG9</accession>
<keyword evidence="4" id="KW-1185">Reference proteome</keyword>
<name>A0A9P7AYG9_9AGAM</name>
<feature type="non-terminal residue" evidence="3">
    <location>
        <position position="99"/>
    </location>
</feature>
<organism evidence="3 4">
    <name type="scientific">Suillus subaureus</name>
    <dbReference type="NCBI Taxonomy" id="48587"/>
    <lineage>
        <taxon>Eukaryota</taxon>
        <taxon>Fungi</taxon>
        <taxon>Dikarya</taxon>
        <taxon>Basidiomycota</taxon>
        <taxon>Agaricomycotina</taxon>
        <taxon>Agaricomycetes</taxon>
        <taxon>Agaricomycetidae</taxon>
        <taxon>Boletales</taxon>
        <taxon>Suillineae</taxon>
        <taxon>Suillaceae</taxon>
        <taxon>Suillus</taxon>
    </lineage>
</organism>
<dbReference type="GeneID" id="64631460"/>
<dbReference type="RefSeq" id="XP_041185362.1">
    <property type="nucleotide sequence ID" value="XM_041337444.1"/>
</dbReference>
<dbReference type="Pfam" id="PF20151">
    <property type="entry name" value="DUF6533"/>
    <property type="match status" value="1"/>
</dbReference>
<dbReference type="AlphaFoldDB" id="A0A9P7AYG9"/>
<proteinExistence type="predicted"/>
<dbReference type="InterPro" id="IPR045340">
    <property type="entry name" value="DUF6533"/>
</dbReference>
<keyword evidence="1" id="KW-1133">Transmembrane helix</keyword>
<feature type="transmembrane region" description="Helical" evidence="1">
    <location>
        <begin position="30"/>
        <end position="49"/>
    </location>
</feature>
<protein>
    <recommendedName>
        <fullName evidence="2">DUF6533 domain-containing protein</fullName>
    </recommendedName>
</protein>
<dbReference type="Proteomes" id="UP000807769">
    <property type="component" value="Unassembled WGS sequence"/>
</dbReference>